<name>A0A2N9FRC9_FAGSY</name>
<comment type="caution">
    <text evidence="8">Lacks conserved residue(s) required for the propagation of feature annotation.</text>
</comment>
<evidence type="ECO:0000259" key="10">
    <source>
        <dbReference type="Pfam" id="PF04535"/>
    </source>
</evidence>
<feature type="transmembrane region" description="Helical" evidence="8">
    <location>
        <begin position="33"/>
        <end position="51"/>
    </location>
</feature>
<feature type="transmembrane region" description="Helical" evidence="8">
    <location>
        <begin position="287"/>
        <end position="307"/>
    </location>
</feature>
<dbReference type="AlphaFoldDB" id="A0A2N9FRC9"/>
<comment type="subunit">
    <text evidence="3 8">Homodimer and heterodimers.</text>
</comment>
<dbReference type="PANTHER" id="PTHR33573">
    <property type="entry name" value="CASP-LIKE PROTEIN 4A4"/>
    <property type="match status" value="1"/>
</dbReference>
<evidence type="ECO:0000256" key="7">
    <source>
        <dbReference type="ARBA" id="ARBA00023136"/>
    </source>
</evidence>
<evidence type="ECO:0000256" key="1">
    <source>
        <dbReference type="ARBA" id="ARBA00004651"/>
    </source>
</evidence>
<reference evidence="11" key="1">
    <citation type="submission" date="2018-02" db="EMBL/GenBank/DDBJ databases">
        <authorList>
            <person name="Cohen D.B."/>
            <person name="Kent A.D."/>
        </authorList>
    </citation>
    <scope>NUCLEOTIDE SEQUENCE</scope>
</reference>
<dbReference type="GO" id="GO:0005886">
    <property type="term" value="C:plasma membrane"/>
    <property type="evidence" value="ECO:0007669"/>
    <property type="project" value="UniProtKB-SubCell"/>
</dbReference>
<dbReference type="EMBL" id="OIVN01001095">
    <property type="protein sequence ID" value="SPC89768.1"/>
    <property type="molecule type" value="Genomic_DNA"/>
</dbReference>
<comment type="subcellular location">
    <subcellularLocation>
        <location evidence="1 8">Cell membrane</location>
        <topology evidence="1 8">Multi-pass membrane protein</topology>
    </subcellularLocation>
</comment>
<organism evidence="11">
    <name type="scientific">Fagus sylvatica</name>
    <name type="common">Beechnut</name>
    <dbReference type="NCBI Taxonomy" id="28930"/>
    <lineage>
        <taxon>Eukaryota</taxon>
        <taxon>Viridiplantae</taxon>
        <taxon>Streptophyta</taxon>
        <taxon>Embryophyta</taxon>
        <taxon>Tracheophyta</taxon>
        <taxon>Spermatophyta</taxon>
        <taxon>Magnoliopsida</taxon>
        <taxon>eudicotyledons</taxon>
        <taxon>Gunneridae</taxon>
        <taxon>Pentapetalae</taxon>
        <taxon>rosids</taxon>
        <taxon>fabids</taxon>
        <taxon>Fagales</taxon>
        <taxon>Fagaceae</taxon>
        <taxon>Fagus</taxon>
    </lineage>
</organism>
<feature type="transmembrane region" description="Helical" evidence="8">
    <location>
        <begin position="162"/>
        <end position="181"/>
    </location>
</feature>
<feature type="domain" description="Casparian strip membrane protein" evidence="10">
    <location>
        <begin position="27"/>
        <end position="71"/>
    </location>
</feature>
<evidence type="ECO:0000313" key="11">
    <source>
        <dbReference type="EMBL" id="SPC89768.1"/>
    </source>
</evidence>
<evidence type="ECO:0000256" key="6">
    <source>
        <dbReference type="ARBA" id="ARBA00022989"/>
    </source>
</evidence>
<dbReference type="PANTHER" id="PTHR33573:SF46">
    <property type="entry name" value="CASP-LIKE PROTEIN 2A1"/>
    <property type="match status" value="1"/>
</dbReference>
<evidence type="ECO:0000256" key="9">
    <source>
        <dbReference type="SAM" id="MobiDB-lite"/>
    </source>
</evidence>
<dbReference type="Pfam" id="PF04535">
    <property type="entry name" value="CASP_dom"/>
    <property type="match status" value="2"/>
</dbReference>
<evidence type="ECO:0000256" key="3">
    <source>
        <dbReference type="ARBA" id="ARBA00011489"/>
    </source>
</evidence>
<keyword evidence="7 8" id="KW-0472">Membrane</keyword>
<feature type="domain" description="Casparian strip membrane protein" evidence="10">
    <location>
        <begin position="247"/>
        <end position="342"/>
    </location>
</feature>
<gene>
    <name evidence="11" type="ORF">FSB_LOCUS17650</name>
</gene>
<evidence type="ECO:0000256" key="8">
    <source>
        <dbReference type="RuleBase" id="RU361233"/>
    </source>
</evidence>
<dbReference type="NCBIfam" id="TIGR01569">
    <property type="entry name" value="A_tha_TIGR01569"/>
    <property type="match status" value="1"/>
</dbReference>
<sequence length="376" mass="40715">MMEKRATSPIPMDIMGPTDEEGSSVSSMRTAETLLRLVPMTLCIAALVVMVKNSQTNDFGSLSYSDLRAFSTGTAKTPPYPYRVPRGYGYCRGTAACVPPAYPFSAKKKNFRYGFGTGRGRVGSGMGRDKTKAKRRHFKGNLKPIYLLHPILSHSFSSATPLSLFFAFDSSTAGALGSLFLTSSLYRRRATALDHLGSEGYGVGSSWIGRGSESYSVEEKCPDEPLFALYVANLWRTELTGVESLIEYLVYANGICAGCSLLSAIIVAMPLPSTMSCAWTFFFLDQVLTYIILAVGAMSLEAVYLAYKGDTTITWSAACGSFGAFCHKATTSIALTFVVVACYALLSLISSYRLFSRYDAPVADSSKEIDIAAFQG</sequence>
<feature type="transmembrane region" description="Helical" evidence="8">
    <location>
        <begin position="248"/>
        <end position="267"/>
    </location>
</feature>
<proteinExistence type="inferred from homology"/>
<feature type="region of interest" description="Disordered" evidence="9">
    <location>
        <begin position="1"/>
        <end position="25"/>
    </location>
</feature>
<evidence type="ECO:0000256" key="5">
    <source>
        <dbReference type="ARBA" id="ARBA00022692"/>
    </source>
</evidence>
<keyword evidence="5 8" id="KW-0812">Transmembrane</keyword>
<comment type="similarity">
    <text evidence="2 8">Belongs to the Casparian strip membrane proteins (CASP) family.</text>
</comment>
<dbReference type="InterPro" id="IPR006459">
    <property type="entry name" value="CASP/CASPL"/>
</dbReference>
<keyword evidence="6 8" id="KW-1133">Transmembrane helix</keyword>
<accession>A0A2N9FRC9</accession>
<feature type="transmembrane region" description="Helical" evidence="8">
    <location>
        <begin position="333"/>
        <end position="355"/>
    </location>
</feature>
<evidence type="ECO:0000256" key="4">
    <source>
        <dbReference type="ARBA" id="ARBA00022475"/>
    </source>
</evidence>
<protein>
    <recommendedName>
        <fullName evidence="8">CASP-like protein</fullName>
    </recommendedName>
</protein>
<evidence type="ECO:0000256" key="2">
    <source>
        <dbReference type="ARBA" id="ARBA00007651"/>
    </source>
</evidence>
<dbReference type="InterPro" id="IPR006702">
    <property type="entry name" value="CASP_dom"/>
</dbReference>
<keyword evidence="4 8" id="KW-1003">Cell membrane</keyword>